<dbReference type="KEGG" id="cpy:Cphy_1300"/>
<dbReference type="Gene3D" id="2.60.120.10">
    <property type="entry name" value="Jelly Rolls"/>
    <property type="match status" value="1"/>
</dbReference>
<accession>A9KNS6</accession>
<gene>
    <name evidence="2" type="ordered locus">Cphy_1300</name>
</gene>
<dbReference type="InterPro" id="IPR036390">
    <property type="entry name" value="WH_DNA-bd_sf"/>
</dbReference>
<dbReference type="InterPro" id="IPR050397">
    <property type="entry name" value="Env_Response_Regulators"/>
</dbReference>
<feature type="domain" description="Cyclic nucleotide-binding" evidence="1">
    <location>
        <begin position="32"/>
        <end position="132"/>
    </location>
</feature>
<evidence type="ECO:0000259" key="1">
    <source>
        <dbReference type="PROSITE" id="PS50042"/>
    </source>
</evidence>
<name>A9KNS6_LACP7</name>
<evidence type="ECO:0000313" key="3">
    <source>
        <dbReference type="Proteomes" id="UP000000370"/>
    </source>
</evidence>
<dbReference type="HOGENOM" id="CLU_075053_11_1_9"/>
<proteinExistence type="predicted"/>
<dbReference type="AlphaFoldDB" id="A9KNS6"/>
<dbReference type="PANTHER" id="PTHR24567">
    <property type="entry name" value="CRP FAMILY TRANSCRIPTIONAL REGULATORY PROTEIN"/>
    <property type="match status" value="1"/>
</dbReference>
<dbReference type="SMART" id="SM00100">
    <property type="entry name" value="cNMP"/>
    <property type="match status" value="1"/>
</dbReference>
<dbReference type="Pfam" id="PF00027">
    <property type="entry name" value="cNMP_binding"/>
    <property type="match status" value="1"/>
</dbReference>
<dbReference type="InterPro" id="IPR018490">
    <property type="entry name" value="cNMP-bd_dom_sf"/>
</dbReference>
<dbReference type="SUPFAM" id="SSF46785">
    <property type="entry name" value="Winged helix' DNA-binding domain"/>
    <property type="match status" value="1"/>
</dbReference>
<dbReference type="PROSITE" id="PS50042">
    <property type="entry name" value="CNMP_BINDING_3"/>
    <property type="match status" value="1"/>
</dbReference>
<dbReference type="SUPFAM" id="SSF51206">
    <property type="entry name" value="cAMP-binding domain-like"/>
    <property type="match status" value="1"/>
</dbReference>
<dbReference type="PANTHER" id="PTHR24567:SF26">
    <property type="entry name" value="REGULATORY PROTEIN YEIL"/>
    <property type="match status" value="1"/>
</dbReference>
<dbReference type="STRING" id="357809.Cphy_1300"/>
<dbReference type="GO" id="GO:0003700">
    <property type="term" value="F:DNA-binding transcription factor activity"/>
    <property type="evidence" value="ECO:0007669"/>
    <property type="project" value="TreeGrafter"/>
</dbReference>
<protein>
    <submittedName>
        <fullName evidence="2">Cyclic nucleotide-binding protein</fullName>
    </submittedName>
</protein>
<dbReference type="InterPro" id="IPR000595">
    <property type="entry name" value="cNMP-bd_dom"/>
</dbReference>
<reference evidence="3" key="1">
    <citation type="submission" date="2007-11" db="EMBL/GenBank/DDBJ databases">
        <title>Complete genome sequence of Clostridium phytofermentans ISDg.</title>
        <authorList>
            <person name="Leschine S.B."/>
            <person name="Warnick T.A."/>
            <person name="Blanchard J.L."/>
            <person name="Schnell D.J."/>
            <person name="Petit E.L."/>
            <person name="LaTouf W.G."/>
            <person name="Copeland A."/>
            <person name="Lucas S."/>
            <person name="Lapidus A."/>
            <person name="Barry K."/>
            <person name="Glavina del Rio T."/>
            <person name="Dalin E."/>
            <person name="Tice H."/>
            <person name="Pitluck S."/>
            <person name="Kiss H."/>
            <person name="Brettin T."/>
            <person name="Bruce D."/>
            <person name="Detter J.C."/>
            <person name="Han C."/>
            <person name="Kuske C."/>
            <person name="Schmutz J."/>
            <person name="Larimer F."/>
            <person name="Land M."/>
            <person name="Hauser L."/>
            <person name="Kyrpides N."/>
            <person name="Kim E.A."/>
            <person name="Richardson P."/>
        </authorList>
    </citation>
    <scope>NUCLEOTIDE SEQUENCE [LARGE SCALE GENOMIC DNA]</scope>
    <source>
        <strain evidence="3">ATCC 700394 / DSM 18823 / ISDg</strain>
    </source>
</reference>
<sequence length="224" mass="25250">MQSSPLKKEHLNKLEGYGINNMPLDACLCLRFEAGENILHEGMPIMYLMFVVTGKVKICSTAKNGKDLVLCYYISDGIIGDLELMTNTYDATASIIAITDFECIALPYQKYAIDLKNNLAFLKRIGSELSNKLLRISKNYVFTTLHSGEERLCSYILQASHNGIFNDILTDVSCSIGMSYRHMFRLLNQLCTDGLLDKRDNGYIIVDREELLRRAPGGYDGMMC</sequence>
<dbReference type="GO" id="GO:0005829">
    <property type="term" value="C:cytosol"/>
    <property type="evidence" value="ECO:0007669"/>
    <property type="project" value="TreeGrafter"/>
</dbReference>
<dbReference type="eggNOG" id="COG0664">
    <property type="taxonomic scope" value="Bacteria"/>
</dbReference>
<dbReference type="Proteomes" id="UP000000370">
    <property type="component" value="Chromosome"/>
</dbReference>
<dbReference type="RefSeq" id="WP_012199331.1">
    <property type="nucleotide sequence ID" value="NC_010001.1"/>
</dbReference>
<evidence type="ECO:0000313" key="2">
    <source>
        <dbReference type="EMBL" id="ABX41677.1"/>
    </source>
</evidence>
<dbReference type="CDD" id="cd00038">
    <property type="entry name" value="CAP_ED"/>
    <property type="match status" value="1"/>
</dbReference>
<dbReference type="InterPro" id="IPR014710">
    <property type="entry name" value="RmlC-like_jellyroll"/>
</dbReference>
<dbReference type="EMBL" id="CP000885">
    <property type="protein sequence ID" value="ABX41677.1"/>
    <property type="molecule type" value="Genomic_DNA"/>
</dbReference>
<organism evidence="2 3">
    <name type="scientific">Lachnoclostridium phytofermentans (strain ATCC 700394 / DSM 18823 / ISDg)</name>
    <name type="common">Clostridium phytofermentans</name>
    <dbReference type="NCBI Taxonomy" id="357809"/>
    <lineage>
        <taxon>Bacteria</taxon>
        <taxon>Bacillati</taxon>
        <taxon>Bacillota</taxon>
        <taxon>Clostridia</taxon>
        <taxon>Lachnospirales</taxon>
        <taxon>Lachnospiraceae</taxon>
    </lineage>
</organism>
<dbReference type="OrthoDB" id="581021at2"/>
<keyword evidence="3" id="KW-1185">Reference proteome</keyword>